<comment type="subcellular location">
    <subcellularLocation>
        <location evidence="6">Cytoplasm</location>
    </subcellularLocation>
</comment>
<gene>
    <name evidence="6 9" type="primary">smc</name>
    <name evidence="8" type="ORF">B0I24_101346</name>
    <name evidence="9" type="ORF">CWE07_01670</name>
</gene>
<dbReference type="PANTHER" id="PTHR43977">
    <property type="entry name" value="STRUCTURAL MAINTENANCE OF CHROMOSOMES PROTEIN 3"/>
    <property type="match status" value="1"/>
</dbReference>
<evidence type="ECO:0000313" key="9">
    <source>
        <dbReference type="EMBL" id="RUO28538.1"/>
    </source>
</evidence>
<dbReference type="GO" id="GO:0030261">
    <property type="term" value="P:chromosome condensation"/>
    <property type="evidence" value="ECO:0007669"/>
    <property type="project" value="InterPro"/>
</dbReference>
<evidence type="ECO:0000256" key="2">
    <source>
        <dbReference type="ARBA" id="ARBA00022741"/>
    </source>
</evidence>
<dbReference type="InterPro" id="IPR027417">
    <property type="entry name" value="P-loop_NTPase"/>
</dbReference>
<evidence type="ECO:0000256" key="5">
    <source>
        <dbReference type="ARBA" id="ARBA00023125"/>
    </source>
</evidence>
<reference evidence="9 11" key="1">
    <citation type="journal article" date="2018" name="Front. Microbiol.">
        <title>Genome-Based Analysis Reveals the Taxonomy and Diversity of the Family Idiomarinaceae.</title>
        <authorList>
            <person name="Liu Y."/>
            <person name="Lai Q."/>
            <person name="Shao Z."/>
        </authorList>
    </citation>
    <scope>NUCLEOTIDE SEQUENCE [LARGE SCALE GENOMIC DNA]</scope>
    <source>
        <strain evidence="9 11">CF12-14</strain>
    </source>
</reference>
<comment type="subunit">
    <text evidence="6">Homodimer.</text>
</comment>
<accession>A0A327X4Z0</accession>
<dbReference type="GO" id="GO:0016887">
    <property type="term" value="F:ATP hydrolysis activity"/>
    <property type="evidence" value="ECO:0007669"/>
    <property type="project" value="InterPro"/>
</dbReference>
<dbReference type="Pfam" id="PF02463">
    <property type="entry name" value="SMC_N"/>
    <property type="match status" value="1"/>
</dbReference>
<evidence type="ECO:0000256" key="4">
    <source>
        <dbReference type="ARBA" id="ARBA00023054"/>
    </source>
</evidence>
<evidence type="ECO:0000259" key="7">
    <source>
        <dbReference type="Pfam" id="PF02463"/>
    </source>
</evidence>
<dbReference type="GO" id="GO:0005524">
    <property type="term" value="F:ATP binding"/>
    <property type="evidence" value="ECO:0007669"/>
    <property type="project" value="UniProtKB-UniRule"/>
</dbReference>
<feature type="domain" description="RecF/RecN/SMC N-terminal" evidence="7">
    <location>
        <begin position="3"/>
        <end position="1153"/>
    </location>
</feature>
<reference evidence="8 10" key="2">
    <citation type="submission" date="2018-06" db="EMBL/GenBank/DDBJ databases">
        <title>Genomic Encyclopedia of Type Strains, Phase III (KMG-III): the genomes of soil and plant-associated and newly described type strains.</title>
        <authorList>
            <person name="Whitman W."/>
        </authorList>
    </citation>
    <scope>NUCLEOTIDE SEQUENCE [LARGE SCALE GENOMIC DNA]</scope>
    <source>
        <strain evidence="8 10">CGMCC 1.15366</strain>
    </source>
</reference>
<dbReference type="InterPro" id="IPR024704">
    <property type="entry name" value="SMC"/>
</dbReference>
<feature type="coiled-coil region" evidence="6">
    <location>
        <begin position="170"/>
        <end position="404"/>
    </location>
</feature>
<dbReference type="EMBL" id="QLMD01000001">
    <property type="protein sequence ID" value="RAK01719.1"/>
    <property type="molecule type" value="Genomic_DNA"/>
</dbReference>
<feature type="coiled-coil region" evidence="6">
    <location>
        <begin position="429"/>
        <end position="486"/>
    </location>
</feature>
<comment type="caution">
    <text evidence="8">The sequence shown here is derived from an EMBL/GenBank/DDBJ whole genome shotgun (WGS) entry which is preliminary data.</text>
</comment>
<dbReference type="GO" id="GO:0003677">
    <property type="term" value="F:DNA binding"/>
    <property type="evidence" value="ECO:0007669"/>
    <property type="project" value="UniProtKB-UniRule"/>
</dbReference>
<feature type="binding site" evidence="6">
    <location>
        <begin position="32"/>
        <end position="39"/>
    </location>
    <ligand>
        <name>ATP</name>
        <dbReference type="ChEBI" id="CHEBI:30616"/>
    </ligand>
</feature>
<dbReference type="RefSeq" id="WP_111568193.1">
    <property type="nucleotide sequence ID" value="NZ_PIPK01000001.1"/>
</dbReference>
<feature type="coiled-coil region" evidence="6">
    <location>
        <begin position="679"/>
        <end position="921"/>
    </location>
</feature>
<evidence type="ECO:0000313" key="11">
    <source>
        <dbReference type="Proteomes" id="UP000287865"/>
    </source>
</evidence>
<keyword evidence="2 6" id="KW-0547">Nucleotide-binding</keyword>
<sequence length="1169" mass="132635">MRLNYIKLAGFKSFVDATKVPFPDQMTCVVGPNGCGKSNVIDAVRWVLGESSAKNLRGDAMTDVIFNGSSARKPVSRASVELVFDNSEGRLQGEFASYNDISVKRVVTRDGQSNYFLNGSKCRRRDITDLFLGTGLGPRSYAIIEQGMISKLIESRPQELRVFIEEAAGISKYKERRKETENRMRKTHENLERLTDVRDELGTQLSKLQRQAAAAQRYKALKAEERELKAQLQGLRWNHYQQQCDLNEQQLAEQQTELERWVAQQRGSEHGQHQLREQQQDLKDQLDDATQQFYQCNNEITRIEQGLQHQRQLAEQRRKDLQDATWQLSQLDQEYQAEHDEQATFEADLVRLEPMIALHQAKQEEAAARLDTHDDAIEQAQAKLQQAQQQVEHQRQQVQVISTQLEGQQALTQRLLQQQRDTEQRIETIKHQTIEAQLAQANAELLQQQQQLSAAEAAHSQAEHDLNQAQMELENQRQAQQSVEQDWLNVNSQLDSYQTLLDNADTPPSEALQTWLEQYEWRPLRELLQVDDVYSLAVEAVAEPWLNAPVLLGQDVDTIVTAPGQHGQLLALDTEQPAPPSASLAHHLLARSVSGGKDSIKQGLGAYFSLFRQVAWIPDGAEALATLRQSGLAMGVDEKGRIYTKDAWRQTPQDGHQVLAWQRMWDALNARKQTLEPQRSLVTQQVHKAQDALQQAKQQAQQTQQRWRDAHQQSVQLTAQCDTLRRQHSDQQHRLDELQLELEQVSLQLAEHTEKSHMLALEREEYADQLAQHNPQLQQLQQRVNDLKQELQPLRDQFQQLQQQGHQLNLQVQQSKQGAQHSERNLARLQQSKVQLQQRIDLLSASESDVDTELEQAQLEEALLRREEAETRRRDLGEQLAQVDAEIRTLNQGQQGVQQRIEAQREKVEASKLALTAARERGHSLLEGLQETGYSLKQVLESMPADADEAAWQQRLDKISRSLQQLGAINLAAIEEAQAQAERKAYLDAQHDDLTQSLALLEDAIKKIDKETRQRFRKTFDQVNSDLGQLFPKVFGGGSAYLALTDDDLLETGVTIMARPPGKKNSTIHLLSGGEKALTALSLVFAIFRLNPAPFCMLDEVDAPLDDANVGRFCRLVEEMSETVQFIYISHNKIAMEMATHLAGVTMQEPGVSRLVAVDVDAAVAMAEA</sequence>
<dbReference type="Proteomes" id="UP000249203">
    <property type="component" value="Unassembled WGS sequence"/>
</dbReference>
<protein>
    <recommendedName>
        <fullName evidence="6">Chromosome partition protein Smc</fullName>
    </recommendedName>
</protein>
<keyword evidence="1 6" id="KW-0963">Cytoplasm</keyword>
<evidence type="ECO:0000256" key="3">
    <source>
        <dbReference type="ARBA" id="ARBA00022840"/>
    </source>
</evidence>
<evidence type="ECO:0000256" key="1">
    <source>
        <dbReference type="ARBA" id="ARBA00022490"/>
    </source>
</evidence>
<dbReference type="Proteomes" id="UP000287865">
    <property type="component" value="Unassembled WGS sequence"/>
</dbReference>
<dbReference type="NCBIfam" id="TIGR02168">
    <property type="entry name" value="SMC_prok_B"/>
    <property type="match status" value="1"/>
</dbReference>
<evidence type="ECO:0000313" key="10">
    <source>
        <dbReference type="Proteomes" id="UP000249203"/>
    </source>
</evidence>
<keyword evidence="5 6" id="KW-0238">DNA-binding</keyword>
<comment type="similarity">
    <text evidence="6">Belongs to the SMC family.</text>
</comment>
<dbReference type="SUPFAM" id="SSF52540">
    <property type="entry name" value="P-loop containing nucleoside triphosphate hydrolases"/>
    <property type="match status" value="1"/>
</dbReference>
<dbReference type="GO" id="GO:0006260">
    <property type="term" value="P:DNA replication"/>
    <property type="evidence" value="ECO:0007669"/>
    <property type="project" value="UniProtKB-UniRule"/>
</dbReference>
<comment type="function">
    <text evidence="6">Required for chromosome condensation and partitioning.</text>
</comment>
<dbReference type="GO" id="GO:0005737">
    <property type="term" value="C:cytoplasm"/>
    <property type="evidence" value="ECO:0007669"/>
    <property type="project" value="UniProtKB-SubCell"/>
</dbReference>
<dbReference type="OrthoDB" id="9808768at2"/>
<dbReference type="InterPro" id="IPR003395">
    <property type="entry name" value="RecF/RecN/SMC_N"/>
</dbReference>
<dbReference type="HAMAP" id="MF_01894">
    <property type="entry name" value="Smc_prok"/>
    <property type="match status" value="1"/>
</dbReference>
<keyword evidence="4 6" id="KW-0175">Coiled coil</keyword>
<keyword evidence="11" id="KW-1185">Reference proteome</keyword>
<dbReference type="Gene3D" id="3.40.50.300">
    <property type="entry name" value="P-loop containing nucleotide triphosphate hydrolases"/>
    <property type="match status" value="2"/>
</dbReference>
<keyword evidence="3 6" id="KW-0067">ATP-binding</keyword>
<evidence type="ECO:0000313" key="8">
    <source>
        <dbReference type="EMBL" id="RAK01719.1"/>
    </source>
</evidence>
<dbReference type="GO" id="GO:0007059">
    <property type="term" value="P:chromosome segregation"/>
    <property type="evidence" value="ECO:0007669"/>
    <property type="project" value="UniProtKB-UniRule"/>
</dbReference>
<dbReference type="InterPro" id="IPR011890">
    <property type="entry name" value="SMC_prok"/>
</dbReference>
<dbReference type="AlphaFoldDB" id="A0A327X4Z0"/>
<proteinExistence type="inferred from homology"/>
<name>A0A327X4Z0_9GAMM</name>
<comment type="domain">
    <text evidence="6">Contains large globular domains required for ATP hydrolysis at each terminus and a third globular domain forming a flexible hinge near the middle of the molecule. These domains are separated by coiled-coil structures.</text>
</comment>
<dbReference type="EMBL" id="PIPK01000001">
    <property type="protein sequence ID" value="RUO28538.1"/>
    <property type="molecule type" value="Genomic_DNA"/>
</dbReference>
<organism evidence="8 10">
    <name type="scientific">Aliidiomarina maris</name>
    <dbReference type="NCBI Taxonomy" id="531312"/>
    <lineage>
        <taxon>Bacteria</taxon>
        <taxon>Pseudomonadati</taxon>
        <taxon>Pseudomonadota</taxon>
        <taxon>Gammaproteobacteria</taxon>
        <taxon>Alteromonadales</taxon>
        <taxon>Idiomarinaceae</taxon>
        <taxon>Aliidiomarina</taxon>
    </lineage>
</organism>
<dbReference type="GO" id="GO:0007062">
    <property type="term" value="P:sister chromatid cohesion"/>
    <property type="evidence" value="ECO:0007669"/>
    <property type="project" value="InterPro"/>
</dbReference>
<dbReference type="PIRSF" id="PIRSF005719">
    <property type="entry name" value="SMC"/>
    <property type="match status" value="1"/>
</dbReference>
<evidence type="ECO:0000256" key="6">
    <source>
        <dbReference type="HAMAP-Rule" id="MF_01894"/>
    </source>
</evidence>
<dbReference type="CDD" id="cd03278">
    <property type="entry name" value="ABC_SMC_barmotin"/>
    <property type="match status" value="2"/>
</dbReference>